<organism evidence="2 3">
    <name type="scientific">Loktanella salsilacus</name>
    <dbReference type="NCBI Taxonomy" id="195913"/>
    <lineage>
        <taxon>Bacteria</taxon>
        <taxon>Pseudomonadati</taxon>
        <taxon>Pseudomonadota</taxon>
        <taxon>Alphaproteobacteria</taxon>
        <taxon>Rhodobacterales</taxon>
        <taxon>Roseobacteraceae</taxon>
        <taxon>Loktanella</taxon>
    </lineage>
</organism>
<dbReference type="RefSeq" id="WP_139222604.1">
    <property type="nucleotide sequence ID" value="NZ_FOTF01000007.1"/>
</dbReference>
<evidence type="ECO:0000313" key="2">
    <source>
        <dbReference type="EMBL" id="SFL09520.1"/>
    </source>
</evidence>
<keyword evidence="1" id="KW-0732">Signal</keyword>
<dbReference type="Proteomes" id="UP000199550">
    <property type="component" value="Unassembled WGS sequence"/>
</dbReference>
<protein>
    <recommendedName>
        <fullName evidence="4">MACPF domain-containing protein</fullName>
    </recommendedName>
</protein>
<feature type="chain" id="PRO_5011504621" description="MACPF domain-containing protein" evidence="1">
    <location>
        <begin position="20"/>
        <end position="425"/>
    </location>
</feature>
<dbReference type="EMBL" id="FOTF01000007">
    <property type="protein sequence ID" value="SFL09520.1"/>
    <property type="molecule type" value="Genomic_DNA"/>
</dbReference>
<evidence type="ECO:0000256" key="1">
    <source>
        <dbReference type="SAM" id="SignalP"/>
    </source>
</evidence>
<gene>
    <name evidence="2" type="ORF">SAMN04488004_107205</name>
</gene>
<dbReference type="OrthoDB" id="8477321at2"/>
<evidence type="ECO:0000313" key="3">
    <source>
        <dbReference type="Proteomes" id="UP000199550"/>
    </source>
</evidence>
<feature type="signal peptide" evidence="1">
    <location>
        <begin position="1"/>
        <end position="19"/>
    </location>
</feature>
<evidence type="ECO:0008006" key="4">
    <source>
        <dbReference type="Google" id="ProtNLM"/>
    </source>
</evidence>
<proteinExistence type="predicted"/>
<name>A0A1I4EWM8_9RHOB</name>
<dbReference type="AlphaFoldDB" id="A0A1I4EWM8"/>
<accession>A0A1I4EWM8</accession>
<reference evidence="2 3" key="1">
    <citation type="submission" date="2016-10" db="EMBL/GenBank/DDBJ databases">
        <authorList>
            <person name="de Groot N.N."/>
        </authorList>
    </citation>
    <scope>NUCLEOTIDE SEQUENCE [LARGE SCALE GENOMIC DNA]</scope>
    <source>
        <strain evidence="2 3">DSM 16199</strain>
    </source>
</reference>
<keyword evidence="3" id="KW-1185">Reference proteome</keyword>
<sequence>MLRSILFAGLLFATTSADSQEIASSLRPFTIPYPTDGLALGQGWDSILSQGVNAQCLIFAEDPIERSTFDLDVREVHDSYAYRRAKSISVSGGGSGFGVSVSASYARSTDVEINTDFLNYLLTYRMDFGGTRVAPPAQVWQFRENEQRQGGSIVDFSPRAQETLTSGRDNINVTLSIEKFRGLCGDYFVSAIHRGARIDVLATYASANRTEQEAVRASVSTRGWGASISTETADNTTEGFNATKFRFKVDQEGGASPVVVTKFEDVASAIEPLDVMLNPVAYGVTLTPYSALPGWVKLKNNGAGERLAQYSPQSLADVDLMYSTYLDLFRLLDRIEQSYRRSDLALYGLVEALPAGLKEYPESVTCVSRDMSCSELCEYRGNISHTFPSHSVATPNGCACSDFRPECCPLGLIEVTTPSTCSPQA</sequence>